<accession>A0A1B6LXK4</accession>
<proteinExistence type="predicted"/>
<protein>
    <submittedName>
        <fullName evidence="1">Uncharacterized protein</fullName>
    </submittedName>
</protein>
<sequence length="149" mass="16986">MVLLKIINTVCILKFINHLLCNDNCVMTVHGEITDGCSYNTSCSEEEEEKLYLVNGTALLGELASINSHVHKLIHFLEDKQRDEESYGMKVAHVLSEMMGLHDHLADLQFDEANMRHNLSMTNGEIDRAKYLYYDSINCIYNFNKLLGG</sequence>
<reference evidence="1" key="1">
    <citation type="submission" date="2015-11" db="EMBL/GenBank/DDBJ databases">
        <title>De novo transcriptome assembly of four potential Pierce s Disease insect vectors from Arizona vineyards.</title>
        <authorList>
            <person name="Tassone E.E."/>
        </authorList>
    </citation>
    <scope>NUCLEOTIDE SEQUENCE</scope>
</reference>
<organism evidence="1">
    <name type="scientific">Graphocephala atropunctata</name>
    <dbReference type="NCBI Taxonomy" id="36148"/>
    <lineage>
        <taxon>Eukaryota</taxon>
        <taxon>Metazoa</taxon>
        <taxon>Ecdysozoa</taxon>
        <taxon>Arthropoda</taxon>
        <taxon>Hexapoda</taxon>
        <taxon>Insecta</taxon>
        <taxon>Pterygota</taxon>
        <taxon>Neoptera</taxon>
        <taxon>Paraneoptera</taxon>
        <taxon>Hemiptera</taxon>
        <taxon>Auchenorrhyncha</taxon>
        <taxon>Membracoidea</taxon>
        <taxon>Cicadellidae</taxon>
        <taxon>Cicadellinae</taxon>
        <taxon>Cicadellini</taxon>
        <taxon>Graphocephala</taxon>
    </lineage>
</organism>
<name>A0A1B6LXK4_9HEMI</name>
<evidence type="ECO:0000313" key="1">
    <source>
        <dbReference type="EMBL" id="JAT28422.1"/>
    </source>
</evidence>
<dbReference type="AlphaFoldDB" id="A0A1B6LXK4"/>
<dbReference type="EMBL" id="GEBQ01011555">
    <property type="protein sequence ID" value="JAT28422.1"/>
    <property type="molecule type" value="Transcribed_RNA"/>
</dbReference>
<gene>
    <name evidence="1" type="ORF">g.51467</name>
</gene>